<dbReference type="Proteomes" id="UP001396334">
    <property type="component" value="Unassembled WGS sequence"/>
</dbReference>
<dbReference type="Gene3D" id="3.30.430.20">
    <property type="entry name" value="Gnk2 domain, C-X8-C-X2-C motif"/>
    <property type="match status" value="2"/>
</dbReference>
<gene>
    <name evidence="6" type="ORF">V6N11_034293</name>
</gene>
<evidence type="ECO:0000313" key="7">
    <source>
        <dbReference type="Proteomes" id="UP001396334"/>
    </source>
</evidence>
<dbReference type="PROSITE" id="PS51473">
    <property type="entry name" value="GNK2"/>
    <property type="match status" value="2"/>
</dbReference>
<feature type="domain" description="Gnk2-homologous" evidence="5">
    <location>
        <begin position="27"/>
        <end position="130"/>
    </location>
</feature>
<dbReference type="PANTHER" id="PTHR32099">
    <property type="entry name" value="CYSTEINE-RICH REPEAT SECRETORY PROTEIN"/>
    <property type="match status" value="1"/>
</dbReference>
<dbReference type="PANTHER" id="PTHR32099:SF51">
    <property type="entry name" value="CYSTEINE-RICH RECEPTOR-LIKE PROTEIN KINASE 25 ISOFORM X1"/>
    <property type="match status" value="1"/>
</dbReference>
<keyword evidence="1 4" id="KW-0732">Signal</keyword>
<evidence type="ECO:0000256" key="1">
    <source>
        <dbReference type="ARBA" id="ARBA00022729"/>
    </source>
</evidence>
<dbReference type="CDD" id="cd23509">
    <property type="entry name" value="Gnk2-like"/>
    <property type="match status" value="2"/>
</dbReference>
<organism evidence="6 7">
    <name type="scientific">Hibiscus sabdariffa</name>
    <name type="common">roselle</name>
    <dbReference type="NCBI Taxonomy" id="183260"/>
    <lineage>
        <taxon>Eukaryota</taxon>
        <taxon>Viridiplantae</taxon>
        <taxon>Streptophyta</taxon>
        <taxon>Embryophyta</taxon>
        <taxon>Tracheophyta</taxon>
        <taxon>Spermatophyta</taxon>
        <taxon>Magnoliopsida</taxon>
        <taxon>eudicotyledons</taxon>
        <taxon>Gunneridae</taxon>
        <taxon>Pentapetalae</taxon>
        <taxon>rosids</taxon>
        <taxon>malvids</taxon>
        <taxon>Malvales</taxon>
        <taxon>Malvaceae</taxon>
        <taxon>Malvoideae</taxon>
        <taxon>Hibiscus</taxon>
    </lineage>
</organism>
<dbReference type="InterPro" id="IPR002902">
    <property type="entry name" value="GNK2"/>
</dbReference>
<reference evidence="6 7" key="1">
    <citation type="journal article" date="2024" name="G3 (Bethesda)">
        <title>Genome assembly of Hibiscus sabdariffa L. provides insights into metabolisms of medicinal natural products.</title>
        <authorList>
            <person name="Kim T."/>
        </authorList>
    </citation>
    <scope>NUCLEOTIDE SEQUENCE [LARGE SCALE GENOMIC DNA]</scope>
    <source>
        <strain evidence="6">TK-2024</strain>
        <tissue evidence="6">Old leaves</tissue>
    </source>
</reference>
<evidence type="ECO:0000259" key="5">
    <source>
        <dbReference type="PROSITE" id="PS51473"/>
    </source>
</evidence>
<evidence type="ECO:0000256" key="3">
    <source>
        <dbReference type="SAM" id="MobiDB-lite"/>
    </source>
</evidence>
<feature type="domain" description="Gnk2-homologous" evidence="5">
    <location>
        <begin position="136"/>
        <end position="243"/>
    </location>
</feature>
<feature type="chain" id="PRO_5045162526" description="Gnk2-homologous domain-containing protein" evidence="4">
    <location>
        <begin position="24"/>
        <end position="308"/>
    </location>
</feature>
<dbReference type="EMBL" id="JBBPBN010000216">
    <property type="protein sequence ID" value="KAK8972402.1"/>
    <property type="molecule type" value="Genomic_DNA"/>
</dbReference>
<keyword evidence="7" id="KW-1185">Reference proteome</keyword>
<feature type="signal peptide" evidence="4">
    <location>
        <begin position="1"/>
        <end position="23"/>
    </location>
</feature>
<proteinExistence type="predicted"/>
<name>A0ABR2N8B5_9ROSI</name>
<sequence length="308" mass="34149">MGSSRLLLFYWILPLIVANLSLGADPYFQSRCVDTAGNYTANSAYQANLNTIFSHLTSHPDFNYGFYNLSAGQNPNHVNAIALCREDRNQDECNTCLNETVSELRQLCPLYKEVVGWSEFCTLRYANRDLFGELETSPGSCLYNVQDVQNPDRFNQVLDNLLTNLSSLAAAGGPLRKYAADNSTVGVFQIVYAMVQCSPDLSEQECGDCLSVAKDGIGGCCLGQRGCRILRPSCFLSSSHTRRASGRYYRGRSSSLKHWLVIKRSPSTAAAAVSHPYPQTHHGDLSHPAKTSRRRQPRLPAFHKPKLS</sequence>
<dbReference type="InterPro" id="IPR038408">
    <property type="entry name" value="GNK2_sf"/>
</dbReference>
<evidence type="ECO:0000256" key="4">
    <source>
        <dbReference type="SAM" id="SignalP"/>
    </source>
</evidence>
<protein>
    <recommendedName>
        <fullName evidence="5">Gnk2-homologous domain-containing protein</fullName>
    </recommendedName>
</protein>
<keyword evidence="2" id="KW-0677">Repeat</keyword>
<dbReference type="Pfam" id="PF01657">
    <property type="entry name" value="Stress-antifung"/>
    <property type="match status" value="2"/>
</dbReference>
<evidence type="ECO:0000256" key="2">
    <source>
        <dbReference type="ARBA" id="ARBA00022737"/>
    </source>
</evidence>
<comment type="caution">
    <text evidence="6">The sequence shown here is derived from an EMBL/GenBank/DDBJ whole genome shotgun (WGS) entry which is preliminary data.</text>
</comment>
<accession>A0ABR2N8B5</accession>
<evidence type="ECO:0000313" key="6">
    <source>
        <dbReference type="EMBL" id="KAK8972402.1"/>
    </source>
</evidence>
<feature type="compositionally biased region" description="Basic residues" evidence="3">
    <location>
        <begin position="290"/>
        <end position="308"/>
    </location>
</feature>
<feature type="region of interest" description="Disordered" evidence="3">
    <location>
        <begin position="271"/>
        <end position="308"/>
    </location>
</feature>